<keyword evidence="2" id="KW-1133">Transmembrane helix</keyword>
<dbReference type="OrthoDB" id="5386093at2759"/>
<feature type="chain" id="PRO_5012767481" description="Mid2 domain-containing protein" evidence="3">
    <location>
        <begin position="29"/>
        <end position="419"/>
    </location>
</feature>
<keyword evidence="3" id="KW-0732">Signal</keyword>
<evidence type="ECO:0008006" key="6">
    <source>
        <dbReference type="Google" id="ProtNLM"/>
    </source>
</evidence>
<evidence type="ECO:0000313" key="4">
    <source>
        <dbReference type="EMBL" id="PHH64429.1"/>
    </source>
</evidence>
<keyword evidence="2" id="KW-0812">Transmembrane</keyword>
<evidence type="ECO:0000313" key="5">
    <source>
        <dbReference type="Proteomes" id="UP000226192"/>
    </source>
</evidence>
<feature type="compositionally biased region" description="Polar residues" evidence="1">
    <location>
        <begin position="303"/>
        <end position="322"/>
    </location>
</feature>
<comment type="caution">
    <text evidence="4">The sequence shown here is derived from an EMBL/GenBank/DDBJ whole genome shotgun (WGS) entry which is preliminary data.</text>
</comment>
<sequence length="419" mass="44060">MMPGYLFCRLPWTARLVLVSALCHDALGHVLPRETRANHSEAISAVPWPLTSMPDPTPAPEAGLMANAEDQAPLNTICGYIGGDAALPATCIAGSHCAVDVKHGAVGCCPDGNECVRGIFTSCVDKNSGPQSVADPYVFTCAGDNVCYKNTFDGGFFQYGCGSASSLATHVATTAEGRPPLQLSHKTLSLTATPTRLSHATDVASTSLPQSLTATASDPESSSGMQDESAPRASQGSPHTGAIIGGTIGGVAFLAFLIALAFMLWRRRRSNARNRLSGRPMSDTQRNFLPMAVSQQALARSGASQSFGPTYRNAHQASSGSSGLVVMPSARQPEAPQRSGVLANNNTIRGVSVEADQVPLTGEMDDASNGYHSALEGVREDDSASQPSSSNAPYPGPRRYGGSALWQQNRRSNRNLKWI</sequence>
<feature type="transmembrane region" description="Helical" evidence="2">
    <location>
        <begin position="242"/>
        <end position="265"/>
    </location>
</feature>
<feature type="region of interest" description="Disordered" evidence="1">
    <location>
        <begin position="377"/>
        <end position="419"/>
    </location>
</feature>
<feature type="region of interest" description="Disordered" evidence="1">
    <location>
        <begin position="303"/>
        <end position="324"/>
    </location>
</feature>
<name>A0A2C5XAE0_9HYPO</name>
<protein>
    <recommendedName>
        <fullName evidence="6">Mid2 domain-containing protein</fullName>
    </recommendedName>
</protein>
<reference evidence="4 5" key="1">
    <citation type="submission" date="2017-06" db="EMBL/GenBank/DDBJ databases">
        <title>Ant-infecting Ophiocordyceps genomes reveal a high diversity of potential behavioral manipulation genes and a possible major role for enterotoxins.</title>
        <authorList>
            <person name="De Bekker C."/>
            <person name="Evans H.C."/>
            <person name="Brachmann A."/>
            <person name="Hughes D.P."/>
        </authorList>
    </citation>
    <scope>NUCLEOTIDE SEQUENCE [LARGE SCALE GENOMIC DNA]</scope>
    <source>
        <strain evidence="4 5">Map64</strain>
    </source>
</reference>
<dbReference type="Gene3D" id="1.20.5.510">
    <property type="entry name" value="Single helix bin"/>
    <property type="match status" value="1"/>
</dbReference>
<feature type="region of interest" description="Disordered" evidence="1">
    <location>
        <begin position="199"/>
        <end position="238"/>
    </location>
</feature>
<organism evidence="4 5">
    <name type="scientific">Ophiocordyceps australis</name>
    <dbReference type="NCBI Taxonomy" id="1399860"/>
    <lineage>
        <taxon>Eukaryota</taxon>
        <taxon>Fungi</taxon>
        <taxon>Dikarya</taxon>
        <taxon>Ascomycota</taxon>
        <taxon>Pezizomycotina</taxon>
        <taxon>Sordariomycetes</taxon>
        <taxon>Hypocreomycetidae</taxon>
        <taxon>Hypocreales</taxon>
        <taxon>Ophiocordycipitaceae</taxon>
        <taxon>Ophiocordyceps</taxon>
    </lineage>
</organism>
<evidence type="ECO:0000256" key="3">
    <source>
        <dbReference type="SAM" id="SignalP"/>
    </source>
</evidence>
<dbReference type="EMBL" id="NJET01000031">
    <property type="protein sequence ID" value="PHH64429.1"/>
    <property type="molecule type" value="Genomic_DNA"/>
</dbReference>
<dbReference type="AlphaFoldDB" id="A0A2C5XAE0"/>
<dbReference type="Proteomes" id="UP000226192">
    <property type="component" value="Unassembled WGS sequence"/>
</dbReference>
<evidence type="ECO:0000256" key="1">
    <source>
        <dbReference type="SAM" id="MobiDB-lite"/>
    </source>
</evidence>
<evidence type="ECO:0000256" key="2">
    <source>
        <dbReference type="SAM" id="Phobius"/>
    </source>
</evidence>
<proteinExistence type="predicted"/>
<gene>
    <name evidence="4" type="ORF">CDD81_4650</name>
</gene>
<keyword evidence="2" id="KW-0472">Membrane</keyword>
<feature type="signal peptide" evidence="3">
    <location>
        <begin position="1"/>
        <end position="28"/>
    </location>
</feature>
<dbReference type="STRING" id="1399860.A0A2C5XAE0"/>
<keyword evidence="5" id="KW-1185">Reference proteome</keyword>
<accession>A0A2C5XAE0</accession>